<keyword evidence="2" id="KW-0472">Membrane</keyword>
<feature type="transmembrane region" description="Helical" evidence="2">
    <location>
        <begin position="136"/>
        <end position="154"/>
    </location>
</feature>
<evidence type="ECO:0000256" key="2">
    <source>
        <dbReference type="SAM" id="Phobius"/>
    </source>
</evidence>
<evidence type="ECO:0000313" key="4">
    <source>
        <dbReference type="EMBL" id="KAK0616846.1"/>
    </source>
</evidence>
<dbReference type="Proteomes" id="UP001175000">
    <property type="component" value="Unassembled WGS sequence"/>
</dbReference>
<feature type="transmembrane region" description="Helical" evidence="2">
    <location>
        <begin position="380"/>
        <end position="401"/>
    </location>
</feature>
<evidence type="ECO:0000313" key="5">
    <source>
        <dbReference type="Proteomes" id="UP001175000"/>
    </source>
</evidence>
<accession>A0AA39WK48</accession>
<comment type="caution">
    <text evidence="4">The sequence shown here is derived from an EMBL/GenBank/DDBJ whole genome shotgun (WGS) entry which is preliminary data.</text>
</comment>
<keyword evidence="3" id="KW-0732">Signal</keyword>
<sequence>MRSRTTHIWAIGLLLLTGQAQSAGPYKSLGDLFDGELANIAEAAPGNTALGGQDFGRCCALAINQSLQIVDGDVQFKPGQTFLPGPASVFVSHQFPCTASYNGSAAGGPEVRIPYTWCRANCNGWAKTKSTRHSDWIEPFVGYILPTVVFCFTIPRRKAFLTPSAVFPDAGLLDFPRNLTLFYRLPLAALFILFDTVQWVVVCIIMAGPMLLAGIFEGVIDARIMSYLASHGRRLSPRRRAHLLLVVLIGNLDGDPAWEHSRRLLGGLPDVPHAIGEKSHAAAVPGPADSEGSMGASEEKNGPIDNKTGSGDDSEGPTSSIPSPAAAAQVIKRQLASLLESPTPFGTAVGLGVLFFSTSFFYNINDIQKSYGNGGTSHSLAFGCFWMTIGHIAVVACVLAANPNPSVWEAIAADLDTDHIESLLPLGRRVEPSPSNSLVAFFRAWWASPRNQRRELQRPALLTTKATFRSEYSSRYKVAWMWDRGLYKARWLARFADEYGDPDVENQILCTRWTQLLFLVALPAILLFFIPAFLGGMTSYTTPTVGLSCRSMIPLVYMSSQFLLIVVWLCYWKFWCIGEDGKLLTLQADNKRLRSSHLLADVAWYAVFGLGISGAVFSAIGGTGEKLIPLILFPTSTDVASTLVFHLMGLFRNCLCWISIWDWSNRNSPNTTMNLAGGVAAQIYYAQRFWVSIGVSATLFLILTTYFGWQYHHRMRTEFRKVIDGIDRT</sequence>
<keyword evidence="2" id="KW-1133">Transmembrane helix</keyword>
<gene>
    <name evidence="4" type="ORF">B0T14DRAFT_253747</name>
</gene>
<name>A0AA39WK48_9PEZI</name>
<keyword evidence="2" id="KW-0812">Transmembrane</keyword>
<feature type="region of interest" description="Disordered" evidence="1">
    <location>
        <begin position="279"/>
        <end position="324"/>
    </location>
</feature>
<protein>
    <submittedName>
        <fullName evidence="4">Uncharacterized protein</fullName>
    </submittedName>
</protein>
<feature type="transmembrane region" description="Helical" evidence="2">
    <location>
        <begin position="643"/>
        <end position="661"/>
    </location>
</feature>
<reference evidence="4" key="1">
    <citation type="submission" date="2023-06" db="EMBL/GenBank/DDBJ databases">
        <title>Genome-scale phylogeny and comparative genomics of the fungal order Sordariales.</title>
        <authorList>
            <consortium name="Lawrence Berkeley National Laboratory"/>
            <person name="Hensen N."/>
            <person name="Bonometti L."/>
            <person name="Westerberg I."/>
            <person name="Brannstrom I.O."/>
            <person name="Guillou S."/>
            <person name="Cros-Aarteil S."/>
            <person name="Calhoun S."/>
            <person name="Haridas S."/>
            <person name="Kuo A."/>
            <person name="Mondo S."/>
            <person name="Pangilinan J."/>
            <person name="Riley R."/>
            <person name="Labutti K."/>
            <person name="Andreopoulos B."/>
            <person name="Lipzen A."/>
            <person name="Chen C."/>
            <person name="Yanf M."/>
            <person name="Daum C."/>
            <person name="Ng V."/>
            <person name="Clum A."/>
            <person name="Steindorff A."/>
            <person name="Ohm R."/>
            <person name="Martin F."/>
            <person name="Silar P."/>
            <person name="Natvig D."/>
            <person name="Lalanne C."/>
            <person name="Gautier V."/>
            <person name="Ament-Velasquez S.L."/>
            <person name="Kruys A."/>
            <person name="Hutchinson M.I."/>
            <person name="Powell A.J."/>
            <person name="Barry K."/>
            <person name="Miller A.N."/>
            <person name="Grigoriev I.V."/>
            <person name="Debuchy R."/>
            <person name="Gladieux P."/>
            <person name="Thoren M.H."/>
            <person name="Johannesson H."/>
        </authorList>
    </citation>
    <scope>NUCLEOTIDE SEQUENCE</scope>
    <source>
        <strain evidence="4">CBS 606.72</strain>
    </source>
</reference>
<dbReference type="EMBL" id="JAULSU010000005">
    <property type="protein sequence ID" value="KAK0616846.1"/>
    <property type="molecule type" value="Genomic_DNA"/>
</dbReference>
<proteinExistence type="predicted"/>
<organism evidence="4 5">
    <name type="scientific">Immersiella caudata</name>
    <dbReference type="NCBI Taxonomy" id="314043"/>
    <lineage>
        <taxon>Eukaryota</taxon>
        <taxon>Fungi</taxon>
        <taxon>Dikarya</taxon>
        <taxon>Ascomycota</taxon>
        <taxon>Pezizomycotina</taxon>
        <taxon>Sordariomycetes</taxon>
        <taxon>Sordariomycetidae</taxon>
        <taxon>Sordariales</taxon>
        <taxon>Lasiosphaeriaceae</taxon>
        <taxon>Immersiella</taxon>
    </lineage>
</organism>
<feature type="transmembrane region" description="Helical" evidence="2">
    <location>
        <begin position="602"/>
        <end position="622"/>
    </location>
</feature>
<feature type="transmembrane region" description="Helical" evidence="2">
    <location>
        <begin position="689"/>
        <end position="709"/>
    </location>
</feature>
<feature type="signal peptide" evidence="3">
    <location>
        <begin position="1"/>
        <end position="22"/>
    </location>
</feature>
<keyword evidence="5" id="KW-1185">Reference proteome</keyword>
<evidence type="ECO:0000256" key="3">
    <source>
        <dbReference type="SAM" id="SignalP"/>
    </source>
</evidence>
<feature type="transmembrane region" description="Helical" evidence="2">
    <location>
        <begin position="345"/>
        <end position="364"/>
    </location>
</feature>
<evidence type="ECO:0000256" key="1">
    <source>
        <dbReference type="SAM" id="MobiDB-lite"/>
    </source>
</evidence>
<feature type="transmembrane region" description="Helical" evidence="2">
    <location>
        <begin position="513"/>
        <end position="534"/>
    </location>
</feature>
<feature type="transmembrane region" description="Helical" evidence="2">
    <location>
        <begin position="199"/>
        <end position="220"/>
    </location>
</feature>
<dbReference type="AlphaFoldDB" id="A0AA39WK48"/>
<feature type="transmembrane region" description="Helical" evidence="2">
    <location>
        <begin position="555"/>
        <end position="574"/>
    </location>
</feature>
<feature type="chain" id="PRO_5041355397" evidence="3">
    <location>
        <begin position="23"/>
        <end position="729"/>
    </location>
</feature>